<proteinExistence type="predicted"/>
<comment type="caution">
    <text evidence="3">The sequence shown here is derived from an EMBL/GenBank/DDBJ whole genome shotgun (WGS) entry which is preliminary data.</text>
</comment>
<dbReference type="EMBL" id="WRXN01000020">
    <property type="protein sequence ID" value="MVT12165.1"/>
    <property type="molecule type" value="Genomic_DNA"/>
</dbReference>
<dbReference type="AlphaFoldDB" id="A0A7K1UDT6"/>
<evidence type="ECO:0000313" key="3">
    <source>
        <dbReference type="EMBL" id="MVT12165.1"/>
    </source>
</evidence>
<protein>
    <recommendedName>
        <fullName evidence="2">DUF6265 domain-containing protein</fullName>
    </recommendedName>
</protein>
<keyword evidence="4" id="KW-1185">Reference proteome</keyword>
<name>A0A7K1UDT6_9BACT</name>
<dbReference type="InterPro" id="IPR046232">
    <property type="entry name" value="DUF6265"/>
</dbReference>
<organism evidence="3 4">
    <name type="scientific">Chitinophaga tropicalis</name>
    <dbReference type="NCBI Taxonomy" id="2683588"/>
    <lineage>
        <taxon>Bacteria</taxon>
        <taxon>Pseudomonadati</taxon>
        <taxon>Bacteroidota</taxon>
        <taxon>Chitinophagia</taxon>
        <taxon>Chitinophagales</taxon>
        <taxon>Chitinophagaceae</taxon>
        <taxon>Chitinophaga</taxon>
    </lineage>
</organism>
<gene>
    <name evidence="3" type="ORF">GO493_28160</name>
</gene>
<evidence type="ECO:0000313" key="4">
    <source>
        <dbReference type="Proteomes" id="UP000461730"/>
    </source>
</evidence>
<dbReference type="Proteomes" id="UP000461730">
    <property type="component" value="Unassembled WGS sequence"/>
</dbReference>
<accession>A0A7K1UDT6</accession>
<evidence type="ECO:0000256" key="1">
    <source>
        <dbReference type="SAM" id="SignalP"/>
    </source>
</evidence>
<sequence>MAKKPWFRSSLLLCVCLLICRFVSAQVSSSEFNQLDKMEGRWVMKTKRSIYREHWKRLDENTWKGRTWRISGADSTQMDEMQLFRTAEGIFFSVDAVRDPQSGQPVRFKLRVLKPVGFVAENLECDFPQKVVYRWKGNDRMEAHFEGKKDKTFSEIIMQYEKE</sequence>
<reference evidence="3 4" key="1">
    <citation type="submission" date="2019-12" db="EMBL/GenBank/DDBJ databases">
        <title>Chitinophaga sp. strain ysch24 (GDMCC 1.1355), whole genome shotgun sequence.</title>
        <authorList>
            <person name="Zhang X."/>
        </authorList>
    </citation>
    <scope>NUCLEOTIDE SEQUENCE [LARGE SCALE GENOMIC DNA]</scope>
    <source>
        <strain evidence="4">ysch24</strain>
    </source>
</reference>
<feature type="chain" id="PRO_5029859146" description="DUF6265 domain-containing protein" evidence="1">
    <location>
        <begin position="26"/>
        <end position="163"/>
    </location>
</feature>
<feature type="signal peptide" evidence="1">
    <location>
        <begin position="1"/>
        <end position="25"/>
    </location>
</feature>
<feature type="domain" description="DUF6265" evidence="2">
    <location>
        <begin position="38"/>
        <end position="146"/>
    </location>
</feature>
<dbReference type="RefSeq" id="WP_157309587.1">
    <property type="nucleotide sequence ID" value="NZ_WRXN01000020.1"/>
</dbReference>
<dbReference type="Pfam" id="PF19780">
    <property type="entry name" value="DUF6265"/>
    <property type="match status" value="1"/>
</dbReference>
<keyword evidence="1" id="KW-0732">Signal</keyword>
<evidence type="ECO:0000259" key="2">
    <source>
        <dbReference type="Pfam" id="PF19780"/>
    </source>
</evidence>